<dbReference type="InterPro" id="IPR036259">
    <property type="entry name" value="MFS_trans_sf"/>
</dbReference>
<sequence>MKQFSIIEDEVSYDLCTTYNNSVDRFLSRNFRDNGTLESCTRFEHVIENNYFSLIHQFDTFCNRDWLVPLTQSFHLLGVLIGGIVANHLLKMISPRETMLIGMISQIFFGIATGYAPTYLLHILFRAAVAGTCSLQCIGIMILSDITLGKYRATVVSQFEQFWALGLILLPFVGGWWSSWALVYVAITLPTFILMFLYPFIPDSPRWLIKHERVDDALNVLLDAAKINGKNDISKEQLRHKLEMMSIESKKEPLEPSWWNLWDGNFAFKRKLIVAHLGWSIYLMLHFAYLLHVRDMGRNYLQINTVMIGVCEVIGTLIALYLILYTTKKWMWMSLLNIVTSFVACSAVFVPYTVPPMYRIVIYMITVVIAKATVSTSLAVFITCNPEIVTKDKKRLCNYSAMTCSRTLVMISPFIDYFAKYGQLIPQYIMAVMNITISLLIMTCIDTPRTVPMQKQNNEVQIYQIPVTNTAGSNAESTQQ</sequence>
<gene>
    <name evidence="6" type="ORF">CHIRRI_LOCUS12387</name>
</gene>
<feature type="transmembrane region" description="Helical" evidence="5">
    <location>
        <begin position="155"/>
        <end position="174"/>
    </location>
</feature>
<feature type="transmembrane region" description="Helical" evidence="5">
    <location>
        <begin position="360"/>
        <end position="384"/>
    </location>
</feature>
<proteinExistence type="predicted"/>
<evidence type="ECO:0000256" key="2">
    <source>
        <dbReference type="ARBA" id="ARBA00022692"/>
    </source>
</evidence>
<feature type="transmembrane region" description="Helical" evidence="5">
    <location>
        <begin position="180"/>
        <end position="201"/>
    </location>
</feature>
<dbReference type="Proteomes" id="UP001153620">
    <property type="component" value="Chromosome 3"/>
</dbReference>
<feature type="transmembrane region" description="Helical" evidence="5">
    <location>
        <begin position="272"/>
        <end position="291"/>
    </location>
</feature>
<feature type="transmembrane region" description="Helical" evidence="5">
    <location>
        <begin position="123"/>
        <end position="143"/>
    </location>
</feature>
<accession>A0A9P0NLJ9</accession>
<dbReference type="GO" id="GO:0022857">
    <property type="term" value="F:transmembrane transporter activity"/>
    <property type="evidence" value="ECO:0007669"/>
    <property type="project" value="InterPro"/>
</dbReference>
<keyword evidence="7" id="KW-1185">Reference proteome</keyword>
<dbReference type="Pfam" id="PF07690">
    <property type="entry name" value="MFS_1"/>
    <property type="match status" value="1"/>
</dbReference>
<protein>
    <recommendedName>
        <fullName evidence="8">Major facilitator superfamily (MFS) profile domain-containing protein</fullName>
    </recommendedName>
</protein>
<reference evidence="6" key="1">
    <citation type="submission" date="2022-01" db="EMBL/GenBank/DDBJ databases">
        <authorList>
            <person name="King R."/>
        </authorList>
    </citation>
    <scope>NUCLEOTIDE SEQUENCE</scope>
</reference>
<feature type="transmembrane region" description="Helical" evidence="5">
    <location>
        <begin position="98"/>
        <end position="117"/>
    </location>
</feature>
<evidence type="ECO:0000256" key="1">
    <source>
        <dbReference type="ARBA" id="ARBA00004141"/>
    </source>
</evidence>
<feature type="transmembrane region" description="Helical" evidence="5">
    <location>
        <begin position="66"/>
        <end position="86"/>
    </location>
</feature>
<reference evidence="6" key="2">
    <citation type="submission" date="2022-10" db="EMBL/GenBank/DDBJ databases">
        <authorList>
            <consortium name="ENA_rothamsted_submissions"/>
            <consortium name="culmorum"/>
            <person name="King R."/>
        </authorList>
    </citation>
    <scope>NUCLEOTIDE SEQUENCE</scope>
</reference>
<keyword evidence="2 5" id="KW-0812">Transmembrane</keyword>
<evidence type="ECO:0000256" key="5">
    <source>
        <dbReference type="SAM" id="Phobius"/>
    </source>
</evidence>
<feature type="transmembrane region" description="Helical" evidence="5">
    <location>
        <begin position="425"/>
        <end position="445"/>
    </location>
</feature>
<evidence type="ECO:0008006" key="8">
    <source>
        <dbReference type="Google" id="ProtNLM"/>
    </source>
</evidence>
<organism evidence="6 7">
    <name type="scientific">Chironomus riparius</name>
    <dbReference type="NCBI Taxonomy" id="315576"/>
    <lineage>
        <taxon>Eukaryota</taxon>
        <taxon>Metazoa</taxon>
        <taxon>Ecdysozoa</taxon>
        <taxon>Arthropoda</taxon>
        <taxon>Hexapoda</taxon>
        <taxon>Insecta</taxon>
        <taxon>Pterygota</taxon>
        <taxon>Neoptera</taxon>
        <taxon>Endopterygota</taxon>
        <taxon>Diptera</taxon>
        <taxon>Nematocera</taxon>
        <taxon>Chironomoidea</taxon>
        <taxon>Chironomidae</taxon>
        <taxon>Chironominae</taxon>
        <taxon>Chironomus</taxon>
    </lineage>
</organism>
<keyword evidence="3 5" id="KW-1133">Transmembrane helix</keyword>
<dbReference type="Gene3D" id="1.20.1250.20">
    <property type="entry name" value="MFS general substrate transporter like domains"/>
    <property type="match status" value="1"/>
</dbReference>
<dbReference type="EMBL" id="OU895879">
    <property type="protein sequence ID" value="CAH1730358.1"/>
    <property type="molecule type" value="Genomic_DNA"/>
</dbReference>
<dbReference type="InterPro" id="IPR011701">
    <property type="entry name" value="MFS"/>
</dbReference>
<dbReference type="PANTHER" id="PTHR24064">
    <property type="entry name" value="SOLUTE CARRIER FAMILY 22 MEMBER"/>
    <property type="match status" value="1"/>
</dbReference>
<evidence type="ECO:0000313" key="6">
    <source>
        <dbReference type="EMBL" id="CAH1730358.1"/>
    </source>
</evidence>
<name>A0A9P0NLJ9_9DIPT</name>
<evidence type="ECO:0000313" key="7">
    <source>
        <dbReference type="Proteomes" id="UP001153620"/>
    </source>
</evidence>
<feature type="transmembrane region" description="Helical" evidence="5">
    <location>
        <begin position="335"/>
        <end position="354"/>
    </location>
</feature>
<keyword evidence="4 5" id="KW-0472">Membrane</keyword>
<comment type="subcellular location">
    <subcellularLocation>
        <location evidence="1">Membrane</location>
        <topology evidence="1">Multi-pass membrane protein</topology>
    </subcellularLocation>
</comment>
<feature type="transmembrane region" description="Helical" evidence="5">
    <location>
        <begin position="303"/>
        <end position="323"/>
    </location>
</feature>
<dbReference type="AlphaFoldDB" id="A0A9P0NLJ9"/>
<dbReference type="SUPFAM" id="SSF103473">
    <property type="entry name" value="MFS general substrate transporter"/>
    <property type="match status" value="1"/>
</dbReference>
<evidence type="ECO:0000256" key="4">
    <source>
        <dbReference type="ARBA" id="ARBA00023136"/>
    </source>
</evidence>
<evidence type="ECO:0000256" key="3">
    <source>
        <dbReference type="ARBA" id="ARBA00022989"/>
    </source>
</evidence>
<dbReference type="GO" id="GO:0016020">
    <property type="term" value="C:membrane"/>
    <property type="evidence" value="ECO:0007669"/>
    <property type="project" value="UniProtKB-SubCell"/>
</dbReference>